<keyword evidence="9" id="KW-1185">Reference proteome</keyword>
<feature type="region of interest" description="Disordered" evidence="7">
    <location>
        <begin position="329"/>
        <end position="404"/>
    </location>
</feature>
<keyword evidence="5 8" id="KW-0418">Kinase</keyword>
<dbReference type="PANTHER" id="PTHR24056:SF546">
    <property type="entry name" value="CYCLIN-DEPENDENT KINASE 12"/>
    <property type="match status" value="1"/>
</dbReference>
<evidence type="ECO:0000313" key="9">
    <source>
        <dbReference type="Proteomes" id="UP001152795"/>
    </source>
</evidence>
<keyword evidence="4" id="KW-0547">Nucleotide-binding</keyword>
<reference evidence="8" key="1">
    <citation type="submission" date="2020-04" db="EMBL/GenBank/DDBJ databases">
        <authorList>
            <person name="Alioto T."/>
            <person name="Alioto T."/>
            <person name="Gomez Garrido J."/>
        </authorList>
    </citation>
    <scope>NUCLEOTIDE SEQUENCE</scope>
    <source>
        <strain evidence="8">A484AB</strain>
    </source>
</reference>
<proteinExistence type="inferred from homology"/>
<evidence type="ECO:0000256" key="7">
    <source>
        <dbReference type="SAM" id="MobiDB-lite"/>
    </source>
</evidence>
<dbReference type="GO" id="GO:0005524">
    <property type="term" value="F:ATP binding"/>
    <property type="evidence" value="ECO:0007669"/>
    <property type="project" value="UniProtKB-KW"/>
</dbReference>
<keyword evidence="2" id="KW-0723">Serine/threonine-protein kinase</keyword>
<evidence type="ECO:0000313" key="8">
    <source>
        <dbReference type="EMBL" id="CAB4012552.1"/>
    </source>
</evidence>
<dbReference type="PROSITE" id="PS00108">
    <property type="entry name" value="PROTEIN_KINASE_ST"/>
    <property type="match status" value="1"/>
</dbReference>
<organism evidence="8 9">
    <name type="scientific">Paramuricea clavata</name>
    <name type="common">Red gorgonian</name>
    <name type="synonym">Violescent sea-whip</name>
    <dbReference type="NCBI Taxonomy" id="317549"/>
    <lineage>
        <taxon>Eukaryota</taxon>
        <taxon>Metazoa</taxon>
        <taxon>Cnidaria</taxon>
        <taxon>Anthozoa</taxon>
        <taxon>Octocorallia</taxon>
        <taxon>Malacalcyonacea</taxon>
        <taxon>Plexauridae</taxon>
        <taxon>Paramuricea</taxon>
    </lineage>
</organism>
<comment type="caution">
    <text evidence="8">The sequence shown here is derived from an EMBL/GenBank/DDBJ whole genome shotgun (WGS) entry which is preliminary data.</text>
</comment>
<keyword evidence="3" id="KW-0808">Transferase</keyword>
<dbReference type="SMART" id="SM00220">
    <property type="entry name" value="S_TKc"/>
    <property type="match status" value="1"/>
</dbReference>
<sequence length="404" mass="46139">MDFRKDRGAFYLVFEYLDHDLMGILESGLVYFSDEHIQSFMRQLMDGLNYCHERNFLHRDIKCSNIFLNNKGEIKLGDFGLARLYNADESRPYTNKVITLWYRPPELLLGEERYGPAIDIWSCGCILGELFMKKPLFQAGEELGQLELISRICGTPTPAVWPDVINLPHFSTIKPKKQYRRRVVEEFISLPPVALDLLDRMLILDPSKRITSEESLQHDFLKDVDPAKIAPPSFPLWQDCHEMWCKKRRRNKEGKSQEDNSRPSSNKQPRKESTSGGTKPENVGGTNTEQSLKAGNGASGEKISLTTAGGLKDSLSKIYVQKKMHNNSLSEGLPTFEEDGGNVNLDERPTSNDLGGTQAVDEQDHVLQKMTDRVRRQSDSSYIDYRPYNAESDGRMRDKNSDRH</sequence>
<dbReference type="GO" id="GO:0008024">
    <property type="term" value="C:cyclin/CDK positive transcription elongation factor complex"/>
    <property type="evidence" value="ECO:0007669"/>
    <property type="project" value="TreeGrafter"/>
</dbReference>
<dbReference type="Gene3D" id="1.10.510.10">
    <property type="entry name" value="Transferase(Phosphotransferase) domain 1"/>
    <property type="match status" value="1"/>
</dbReference>
<dbReference type="GO" id="GO:0030332">
    <property type="term" value="F:cyclin binding"/>
    <property type="evidence" value="ECO:0007669"/>
    <property type="project" value="TreeGrafter"/>
</dbReference>
<feature type="compositionally biased region" description="Basic and acidic residues" evidence="7">
    <location>
        <begin position="392"/>
        <end position="404"/>
    </location>
</feature>
<evidence type="ECO:0000256" key="5">
    <source>
        <dbReference type="ARBA" id="ARBA00022777"/>
    </source>
</evidence>
<gene>
    <name evidence="8" type="ORF">PACLA_8A062300</name>
</gene>
<accession>A0A7D9IS75</accession>
<dbReference type="PROSITE" id="PS50011">
    <property type="entry name" value="PROTEIN_KINASE_DOM"/>
    <property type="match status" value="1"/>
</dbReference>
<name>A0A7D9IS75_PARCT</name>
<feature type="compositionally biased region" description="Polar residues" evidence="7">
    <location>
        <begin position="284"/>
        <end position="293"/>
    </location>
</feature>
<evidence type="ECO:0000256" key="4">
    <source>
        <dbReference type="ARBA" id="ARBA00022741"/>
    </source>
</evidence>
<evidence type="ECO:0000256" key="6">
    <source>
        <dbReference type="ARBA" id="ARBA00022840"/>
    </source>
</evidence>
<evidence type="ECO:0000256" key="3">
    <source>
        <dbReference type="ARBA" id="ARBA00022679"/>
    </source>
</evidence>
<dbReference type="GO" id="GO:0008353">
    <property type="term" value="F:RNA polymerase II CTD heptapeptide repeat kinase activity"/>
    <property type="evidence" value="ECO:0007669"/>
    <property type="project" value="TreeGrafter"/>
</dbReference>
<dbReference type="FunFam" id="1.10.510.10:FF:000102">
    <property type="entry name" value="cyclin-dependent kinase 12 isoform X1"/>
    <property type="match status" value="1"/>
</dbReference>
<dbReference type="InterPro" id="IPR011009">
    <property type="entry name" value="Kinase-like_dom_sf"/>
</dbReference>
<dbReference type="SUPFAM" id="SSF56112">
    <property type="entry name" value="Protein kinase-like (PK-like)"/>
    <property type="match status" value="1"/>
</dbReference>
<dbReference type="Pfam" id="PF00069">
    <property type="entry name" value="Pkinase"/>
    <property type="match status" value="1"/>
</dbReference>
<feature type="compositionally biased region" description="Basic and acidic residues" evidence="7">
    <location>
        <begin position="362"/>
        <end position="378"/>
    </location>
</feature>
<evidence type="ECO:0000256" key="2">
    <source>
        <dbReference type="ARBA" id="ARBA00022527"/>
    </source>
</evidence>
<comment type="similarity">
    <text evidence="1">Belongs to the protein kinase superfamily. CMGC Ser/Thr protein kinase family. CDC2/CDKX subfamily.</text>
</comment>
<dbReference type="InterPro" id="IPR008271">
    <property type="entry name" value="Ser/Thr_kinase_AS"/>
</dbReference>
<feature type="region of interest" description="Disordered" evidence="7">
    <location>
        <begin position="248"/>
        <end position="299"/>
    </location>
</feature>
<keyword evidence="6" id="KW-0067">ATP-binding</keyword>
<dbReference type="InterPro" id="IPR050108">
    <property type="entry name" value="CDK"/>
</dbReference>
<dbReference type="AlphaFoldDB" id="A0A7D9IS75"/>
<dbReference type="OrthoDB" id="28397at2759"/>
<protein>
    <submittedName>
        <fullName evidence="8">Cyclin-dependent kinase 13</fullName>
    </submittedName>
</protein>
<dbReference type="GO" id="GO:0032968">
    <property type="term" value="P:positive regulation of transcription elongation by RNA polymerase II"/>
    <property type="evidence" value="ECO:0007669"/>
    <property type="project" value="TreeGrafter"/>
</dbReference>
<dbReference type="PANTHER" id="PTHR24056">
    <property type="entry name" value="CELL DIVISION PROTEIN KINASE"/>
    <property type="match status" value="1"/>
</dbReference>
<evidence type="ECO:0000256" key="1">
    <source>
        <dbReference type="ARBA" id="ARBA00006485"/>
    </source>
</evidence>
<dbReference type="Proteomes" id="UP001152795">
    <property type="component" value="Unassembled WGS sequence"/>
</dbReference>
<dbReference type="EMBL" id="CACRXK020007555">
    <property type="protein sequence ID" value="CAB4012552.1"/>
    <property type="molecule type" value="Genomic_DNA"/>
</dbReference>
<dbReference type="InterPro" id="IPR000719">
    <property type="entry name" value="Prot_kinase_dom"/>
</dbReference>